<evidence type="ECO:0000313" key="1">
    <source>
        <dbReference type="EMBL" id="REE57500.1"/>
    </source>
</evidence>
<dbReference type="EMBL" id="QTTN01000053">
    <property type="protein sequence ID" value="REE57500.1"/>
    <property type="molecule type" value="Genomic_DNA"/>
</dbReference>
<keyword evidence="1" id="KW-0238">DNA-binding</keyword>
<dbReference type="Proteomes" id="UP000256304">
    <property type="component" value="Unassembled WGS sequence"/>
</dbReference>
<protein>
    <submittedName>
        <fullName evidence="1">LytTr DNA-binding domain-containing protein</fullName>
    </submittedName>
</protein>
<name>A0A3D9Q930_9BACL</name>
<organism evidence="1 2">
    <name type="scientific">Paenibacillus taihuensis</name>
    <dbReference type="NCBI Taxonomy" id="1156355"/>
    <lineage>
        <taxon>Bacteria</taxon>
        <taxon>Bacillati</taxon>
        <taxon>Bacillota</taxon>
        <taxon>Bacilli</taxon>
        <taxon>Bacillales</taxon>
        <taxon>Paenibacillaceae</taxon>
        <taxon>Paenibacillus</taxon>
    </lineage>
</organism>
<reference evidence="1 2" key="1">
    <citation type="submission" date="2018-08" db="EMBL/GenBank/DDBJ databases">
        <title>Genomic Encyclopedia of Type Strains, Phase III (KMG-III): the genomes of soil and plant-associated and newly described type strains.</title>
        <authorList>
            <person name="Whitman W."/>
        </authorList>
    </citation>
    <scope>NUCLEOTIDE SEQUENCE [LARGE SCALE GENOMIC DNA]</scope>
    <source>
        <strain evidence="1 2">CGMCC 1.10966</strain>
    </source>
</reference>
<dbReference type="AlphaFoldDB" id="A0A3D9Q930"/>
<keyword evidence="2" id="KW-1185">Reference proteome</keyword>
<comment type="caution">
    <text evidence="1">The sequence shown here is derived from an EMBL/GenBank/DDBJ whole genome shotgun (WGS) entry which is preliminary data.</text>
</comment>
<dbReference type="RefSeq" id="WP_116192335.1">
    <property type="nucleotide sequence ID" value="NZ_QTTN01000053.1"/>
</dbReference>
<gene>
    <name evidence="1" type="ORF">A8990_1539</name>
</gene>
<proteinExistence type="predicted"/>
<dbReference type="OrthoDB" id="2602069at2"/>
<sequence>MNGTGEPIHVYCVKTEPENNQVVCRNLNITADVLYMGVTPRLYGRSSYKAGIPMFVTRDGTYLQLGNLSAYKDMLSTLGFVLFNPSYLVNVPLIDRIVVGPYGNDAYFKGAGDISVPISKARTAKYRHLVVKAEADKFPPVW</sequence>
<dbReference type="GO" id="GO:0003677">
    <property type="term" value="F:DNA binding"/>
    <property type="evidence" value="ECO:0007669"/>
    <property type="project" value="UniProtKB-KW"/>
</dbReference>
<dbReference type="Gene3D" id="2.40.50.1020">
    <property type="entry name" value="LytTr DNA-binding domain"/>
    <property type="match status" value="1"/>
</dbReference>
<evidence type="ECO:0000313" key="2">
    <source>
        <dbReference type="Proteomes" id="UP000256304"/>
    </source>
</evidence>
<accession>A0A3D9Q930</accession>